<dbReference type="Gene3D" id="3.40.50.410">
    <property type="entry name" value="von Willebrand factor, type A domain"/>
    <property type="match status" value="2"/>
</dbReference>
<name>A0AAE1BCK7_9GAST</name>
<sequence length="164" mass="17489">MVCQGITVFSIGVGDGPDQAELRAIASDPDFTHVFSVNNFNSLSQIKASLQKRACEAKPAFRCGGKADIMFLLEISDSVGPQNLGLASQFVPDVAKDFFVGADNVQIGLATFSSGFSQVFTLGQNNQRLSLEDALDHVTFTGGLDTNTGEAIKNMREQSFTTSA</sequence>
<dbReference type="InterPro" id="IPR036465">
    <property type="entry name" value="vWFA_dom_sf"/>
</dbReference>
<dbReference type="EMBL" id="JAWDGP010000086">
    <property type="protein sequence ID" value="KAK3803814.1"/>
    <property type="molecule type" value="Genomic_DNA"/>
</dbReference>
<keyword evidence="3" id="KW-1185">Reference proteome</keyword>
<feature type="domain" description="VWFA" evidence="1">
    <location>
        <begin position="68"/>
        <end position="164"/>
    </location>
</feature>
<comment type="caution">
    <text evidence="2">The sequence shown here is derived from an EMBL/GenBank/DDBJ whole genome shotgun (WGS) entry which is preliminary data.</text>
</comment>
<gene>
    <name evidence="2" type="ORF">RRG08_041363</name>
</gene>
<evidence type="ECO:0000313" key="3">
    <source>
        <dbReference type="Proteomes" id="UP001283361"/>
    </source>
</evidence>
<feature type="domain" description="VWFA" evidence="1">
    <location>
        <begin position="1"/>
        <end position="50"/>
    </location>
</feature>
<evidence type="ECO:0000313" key="2">
    <source>
        <dbReference type="EMBL" id="KAK3803814.1"/>
    </source>
</evidence>
<dbReference type="InterPro" id="IPR050525">
    <property type="entry name" value="ECM_Assembly_Org"/>
</dbReference>
<dbReference type="PROSITE" id="PS50234">
    <property type="entry name" value="VWFA"/>
    <property type="match status" value="2"/>
</dbReference>
<evidence type="ECO:0000259" key="1">
    <source>
        <dbReference type="PROSITE" id="PS50234"/>
    </source>
</evidence>
<dbReference type="AlphaFoldDB" id="A0AAE1BCK7"/>
<dbReference type="Proteomes" id="UP001283361">
    <property type="component" value="Unassembled WGS sequence"/>
</dbReference>
<reference evidence="2" key="1">
    <citation type="journal article" date="2023" name="G3 (Bethesda)">
        <title>A reference genome for the long-term kleptoplast-retaining sea slug Elysia crispata morphotype clarki.</title>
        <authorList>
            <person name="Eastman K.E."/>
            <person name="Pendleton A.L."/>
            <person name="Shaikh M.A."/>
            <person name="Suttiyut T."/>
            <person name="Ogas R."/>
            <person name="Tomko P."/>
            <person name="Gavelis G."/>
            <person name="Widhalm J.R."/>
            <person name="Wisecaver J.H."/>
        </authorList>
    </citation>
    <scope>NUCLEOTIDE SEQUENCE</scope>
    <source>
        <strain evidence="2">ECLA1</strain>
    </source>
</reference>
<accession>A0AAE1BCK7</accession>
<protein>
    <recommendedName>
        <fullName evidence="1">VWFA domain-containing protein</fullName>
    </recommendedName>
</protein>
<dbReference type="Pfam" id="PF00092">
    <property type="entry name" value="VWA"/>
    <property type="match status" value="2"/>
</dbReference>
<organism evidence="2 3">
    <name type="scientific">Elysia crispata</name>
    <name type="common">lettuce slug</name>
    <dbReference type="NCBI Taxonomy" id="231223"/>
    <lineage>
        <taxon>Eukaryota</taxon>
        <taxon>Metazoa</taxon>
        <taxon>Spiralia</taxon>
        <taxon>Lophotrochozoa</taxon>
        <taxon>Mollusca</taxon>
        <taxon>Gastropoda</taxon>
        <taxon>Heterobranchia</taxon>
        <taxon>Euthyneura</taxon>
        <taxon>Panpulmonata</taxon>
        <taxon>Sacoglossa</taxon>
        <taxon>Placobranchoidea</taxon>
        <taxon>Plakobranchidae</taxon>
        <taxon>Elysia</taxon>
    </lineage>
</organism>
<dbReference type="PANTHER" id="PTHR24020">
    <property type="entry name" value="COLLAGEN ALPHA"/>
    <property type="match status" value="1"/>
</dbReference>
<dbReference type="SUPFAM" id="SSF53300">
    <property type="entry name" value="vWA-like"/>
    <property type="match status" value="2"/>
</dbReference>
<dbReference type="InterPro" id="IPR002035">
    <property type="entry name" value="VWF_A"/>
</dbReference>
<dbReference type="PANTHER" id="PTHR24020:SF20">
    <property type="entry name" value="PH DOMAIN-CONTAINING PROTEIN"/>
    <property type="match status" value="1"/>
</dbReference>
<proteinExistence type="predicted"/>
<dbReference type="CDD" id="cd01450">
    <property type="entry name" value="vWFA_subfamily_ECM"/>
    <property type="match status" value="1"/>
</dbReference>